<gene>
    <name evidence="1" type="ORF">MCHLO_05709</name>
</gene>
<sequence length="431" mass="48258">MSSSSPVLRMPPELLERIAEYIAEDIYDGPRRLGKLSLTHSIFRQPSQRFLFRVLKLACITDYDNDDHFSPKTALAFLDSDPRLPGFITHLSLDIGNSREETVSAGQIEAVQAILARIPILRHVAIRAAGLTLRNSDRETAMPRLYMVRDLLAKHRGHLRSLTVTYLTAAPVSVVHAFFSAAPCLKLQAAFGEMPNPVAGTELDDMDPRKELDPPPSSLEVLDYDFYSSKHVTNLLKTLDFTPYIRRLREIPYHGNASDVFLAGTATSTIERIIADLTSRTVFIGLLAFTLALPASMPNLRELEFQVTSLADALRALAADDPANTFYSTLFSSPRLEKVTIKILWSAGTAPWDLGPLELVASQLERHICIAGDAGRQVRCEWMFQPVGDTPSRTVEEVVKRQMPVTIRRGLFKWACYKYDDIFFGVFNSKM</sequence>
<dbReference type="Proteomes" id="UP000815677">
    <property type="component" value="Unassembled WGS sequence"/>
</dbReference>
<evidence type="ECO:0000313" key="2">
    <source>
        <dbReference type="Proteomes" id="UP000815677"/>
    </source>
</evidence>
<name>A0ABQ0LB09_MYCCL</name>
<organism evidence="1 2">
    <name type="scientific">Mycena chlorophos</name>
    <name type="common">Agaric fungus</name>
    <name type="synonym">Agaricus chlorophos</name>
    <dbReference type="NCBI Taxonomy" id="658473"/>
    <lineage>
        <taxon>Eukaryota</taxon>
        <taxon>Fungi</taxon>
        <taxon>Dikarya</taxon>
        <taxon>Basidiomycota</taxon>
        <taxon>Agaricomycotina</taxon>
        <taxon>Agaricomycetes</taxon>
        <taxon>Agaricomycetidae</taxon>
        <taxon>Agaricales</taxon>
        <taxon>Marasmiineae</taxon>
        <taxon>Mycenaceae</taxon>
        <taxon>Mycena</taxon>
    </lineage>
</organism>
<evidence type="ECO:0008006" key="3">
    <source>
        <dbReference type="Google" id="ProtNLM"/>
    </source>
</evidence>
<protein>
    <recommendedName>
        <fullName evidence="3">F-box domain-containing protein</fullName>
    </recommendedName>
</protein>
<dbReference type="EMBL" id="DF844436">
    <property type="protein sequence ID" value="GAT48288.1"/>
    <property type="molecule type" value="Genomic_DNA"/>
</dbReference>
<evidence type="ECO:0000313" key="1">
    <source>
        <dbReference type="EMBL" id="GAT48288.1"/>
    </source>
</evidence>
<keyword evidence="2" id="KW-1185">Reference proteome</keyword>
<proteinExistence type="predicted"/>
<accession>A0ABQ0LB09</accession>
<reference evidence="1" key="1">
    <citation type="submission" date="2014-09" db="EMBL/GenBank/DDBJ databases">
        <title>Genome sequence of the luminous mushroom Mycena chlorophos for searching fungal bioluminescence genes.</title>
        <authorList>
            <person name="Tanaka Y."/>
            <person name="Kasuga D."/>
            <person name="Oba Y."/>
            <person name="Hase S."/>
            <person name="Sato K."/>
            <person name="Oba Y."/>
            <person name="Sakakibara Y."/>
        </authorList>
    </citation>
    <scope>NUCLEOTIDE SEQUENCE</scope>
</reference>